<protein>
    <submittedName>
        <fullName evidence="1">Uncharacterized protein</fullName>
    </submittedName>
</protein>
<comment type="caution">
    <text evidence="1">The sequence shown here is derived from an EMBL/GenBank/DDBJ whole genome shotgun (WGS) entry which is preliminary data.</text>
</comment>
<gene>
    <name evidence="1" type="ORF">Syun_012847</name>
</gene>
<accession>A0AAP0K2I7</accession>
<keyword evidence="2" id="KW-1185">Reference proteome</keyword>
<reference evidence="1 2" key="1">
    <citation type="submission" date="2024-01" db="EMBL/GenBank/DDBJ databases">
        <title>Genome assemblies of Stephania.</title>
        <authorList>
            <person name="Yang L."/>
        </authorList>
    </citation>
    <scope>NUCLEOTIDE SEQUENCE [LARGE SCALE GENOMIC DNA]</scope>
    <source>
        <strain evidence="1">YNDBR</strain>
        <tissue evidence="1">Leaf</tissue>
    </source>
</reference>
<dbReference type="AlphaFoldDB" id="A0AAP0K2I7"/>
<dbReference type="Proteomes" id="UP001420932">
    <property type="component" value="Unassembled WGS sequence"/>
</dbReference>
<evidence type="ECO:0000313" key="1">
    <source>
        <dbReference type="EMBL" id="KAK9143447.1"/>
    </source>
</evidence>
<name>A0AAP0K2I7_9MAGN</name>
<organism evidence="1 2">
    <name type="scientific">Stephania yunnanensis</name>
    <dbReference type="NCBI Taxonomy" id="152371"/>
    <lineage>
        <taxon>Eukaryota</taxon>
        <taxon>Viridiplantae</taxon>
        <taxon>Streptophyta</taxon>
        <taxon>Embryophyta</taxon>
        <taxon>Tracheophyta</taxon>
        <taxon>Spermatophyta</taxon>
        <taxon>Magnoliopsida</taxon>
        <taxon>Ranunculales</taxon>
        <taxon>Menispermaceae</taxon>
        <taxon>Menispermoideae</taxon>
        <taxon>Cissampelideae</taxon>
        <taxon>Stephania</taxon>
    </lineage>
</organism>
<proteinExistence type="predicted"/>
<dbReference type="EMBL" id="JBBNAF010000005">
    <property type="protein sequence ID" value="KAK9143447.1"/>
    <property type="molecule type" value="Genomic_DNA"/>
</dbReference>
<sequence>MYLESYDSSIQIPIRFNQTFNDSLMIHDSNKLGGEISLTLRCKLGYSLQTS</sequence>
<evidence type="ECO:0000313" key="2">
    <source>
        <dbReference type="Proteomes" id="UP001420932"/>
    </source>
</evidence>